<feature type="chain" id="PRO_5031179179" evidence="3">
    <location>
        <begin position="20"/>
        <end position="164"/>
    </location>
</feature>
<dbReference type="EMBL" id="JACIGK010000014">
    <property type="protein sequence ID" value="MBB4266531.1"/>
    <property type="molecule type" value="Genomic_DNA"/>
</dbReference>
<dbReference type="Proteomes" id="UP000554286">
    <property type="component" value="Unassembled WGS sequence"/>
</dbReference>
<comment type="caution">
    <text evidence="4">The sequence shown here is derived from an EMBL/GenBank/DDBJ whole genome shotgun (WGS) entry which is preliminary data.</text>
</comment>
<name>A0A7W6RDF0_9PROT</name>
<reference evidence="4 5" key="1">
    <citation type="submission" date="2020-08" db="EMBL/GenBank/DDBJ databases">
        <title>Genome sequencing of Purple Non-Sulfur Bacteria from various extreme environments.</title>
        <authorList>
            <person name="Mayer M."/>
        </authorList>
    </citation>
    <scope>NUCLEOTIDE SEQUENCE [LARGE SCALE GENOMIC DNA]</scope>
    <source>
        <strain evidence="4 5">JA131</strain>
    </source>
</reference>
<dbReference type="RefSeq" id="WP_184045056.1">
    <property type="nucleotide sequence ID" value="NZ_JACIGK010000014.1"/>
</dbReference>
<evidence type="ECO:0000313" key="5">
    <source>
        <dbReference type="Proteomes" id="UP000554286"/>
    </source>
</evidence>
<keyword evidence="5" id="KW-1185">Reference proteome</keyword>
<dbReference type="AlphaFoldDB" id="A0A7W6RDF0"/>
<accession>A0A7W6RDF0</accession>
<proteinExistence type="predicted"/>
<gene>
    <name evidence="4" type="ORF">GGD89_002163</name>
</gene>
<feature type="transmembrane region" description="Helical" evidence="2">
    <location>
        <begin position="12"/>
        <end position="33"/>
    </location>
</feature>
<evidence type="ECO:0000256" key="1">
    <source>
        <dbReference type="SAM" id="MobiDB-lite"/>
    </source>
</evidence>
<evidence type="ECO:0000313" key="4">
    <source>
        <dbReference type="EMBL" id="MBB4266531.1"/>
    </source>
</evidence>
<keyword evidence="2" id="KW-1133">Transmembrane helix</keyword>
<protein>
    <submittedName>
        <fullName evidence="4">Uncharacterized protein</fullName>
    </submittedName>
</protein>
<keyword evidence="2" id="KW-0812">Transmembrane</keyword>
<keyword evidence="2" id="KW-0472">Membrane</keyword>
<evidence type="ECO:0000256" key="2">
    <source>
        <dbReference type="SAM" id="Phobius"/>
    </source>
</evidence>
<organism evidence="4 5">
    <name type="scientific">Roseospira visakhapatnamensis</name>
    <dbReference type="NCBI Taxonomy" id="390880"/>
    <lineage>
        <taxon>Bacteria</taxon>
        <taxon>Pseudomonadati</taxon>
        <taxon>Pseudomonadota</taxon>
        <taxon>Alphaproteobacteria</taxon>
        <taxon>Rhodospirillales</taxon>
        <taxon>Rhodospirillaceae</taxon>
        <taxon>Roseospira</taxon>
    </lineage>
</organism>
<keyword evidence="3" id="KW-0732">Signal</keyword>
<feature type="region of interest" description="Disordered" evidence="1">
    <location>
        <begin position="138"/>
        <end position="164"/>
    </location>
</feature>
<evidence type="ECO:0000256" key="3">
    <source>
        <dbReference type="SAM" id="SignalP"/>
    </source>
</evidence>
<feature type="signal peptide" evidence="3">
    <location>
        <begin position="1"/>
        <end position="19"/>
    </location>
</feature>
<sequence length="164" mass="17255">MFPVFPFFPFAFVPPVPFMAPFAGPFAAFFPFARTGRESTGDTDAPATARPAQAMMHQAMASLALMPFTAPMTVSTQMAQAFRDAGRVAREMKESLELDEGPVHVMIGDPNTPNGLAIGITVYRGGGAPAMRDVRDVGAPALNGPAPRGPADAVDVTPHRPASV</sequence>